<gene>
    <name evidence="3" type="ORF">ACFFNY_14140</name>
</gene>
<reference evidence="3 4" key="1">
    <citation type="submission" date="2024-09" db="EMBL/GenBank/DDBJ databases">
        <authorList>
            <person name="Sun Q."/>
            <person name="Mori K."/>
        </authorList>
    </citation>
    <scope>NUCLEOTIDE SEQUENCE [LARGE SCALE GENOMIC DNA]</scope>
    <source>
        <strain evidence="3 4">JCM 12520</strain>
    </source>
</reference>
<evidence type="ECO:0000256" key="1">
    <source>
        <dbReference type="ARBA" id="ARBA00023159"/>
    </source>
</evidence>
<accession>A0ABV5VWJ8</accession>
<organism evidence="3 4">
    <name type="scientific">Paenibacillus hodogayensis</name>
    <dbReference type="NCBI Taxonomy" id="279208"/>
    <lineage>
        <taxon>Bacteria</taxon>
        <taxon>Bacillati</taxon>
        <taxon>Bacillota</taxon>
        <taxon>Bacilli</taxon>
        <taxon>Bacillales</taxon>
        <taxon>Paenibacillaceae</taxon>
        <taxon>Paenibacillus</taxon>
    </lineage>
</organism>
<dbReference type="Pfam" id="PF00027">
    <property type="entry name" value="cNMP_binding"/>
    <property type="match status" value="1"/>
</dbReference>
<dbReference type="SUPFAM" id="SSF51206">
    <property type="entry name" value="cAMP-binding domain-like"/>
    <property type="match status" value="1"/>
</dbReference>
<dbReference type="InterPro" id="IPR018490">
    <property type="entry name" value="cNMP-bd_dom_sf"/>
</dbReference>
<sequence length="209" mass="24336">MDKSTSNALTDDAKALTAMRMQIDRIVPIPPEEWAFFAARTSRRTLLQHDHFVRAGEELDEIAFCTCGLFRLYYTTPDGAEFNKNFCTSGDFVTVYSSLLQQVPSYFSIQAMADSELIVFRYSDFKPLYDRHACWERLGRVIAEMLYLHKETRERELLLYSAEERYRLFLQRYASLSRQLPLYHVASYLGITPVALSRIRKKMTDLNLG</sequence>
<keyword evidence="4" id="KW-1185">Reference proteome</keyword>
<keyword evidence="1" id="KW-0010">Activator</keyword>
<dbReference type="RefSeq" id="WP_344903520.1">
    <property type="nucleotide sequence ID" value="NZ_BAAAYO010000001.1"/>
</dbReference>
<comment type="caution">
    <text evidence="3">The sequence shown here is derived from an EMBL/GenBank/DDBJ whole genome shotgun (WGS) entry which is preliminary data.</text>
</comment>
<protein>
    <submittedName>
        <fullName evidence="3">Crp/Fnr family transcriptional regulator</fullName>
    </submittedName>
</protein>
<evidence type="ECO:0000313" key="4">
    <source>
        <dbReference type="Proteomes" id="UP001589619"/>
    </source>
</evidence>
<dbReference type="CDD" id="cd00038">
    <property type="entry name" value="CAP_ED"/>
    <property type="match status" value="1"/>
</dbReference>
<name>A0ABV5VWJ8_9BACL</name>
<proteinExistence type="predicted"/>
<dbReference type="EMBL" id="JBHMAG010000012">
    <property type="protein sequence ID" value="MFB9752702.1"/>
    <property type="molecule type" value="Genomic_DNA"/>
</dbReference>
<evidence type="ECO:0000259" key="2">
    <source>
        <dbReference type="Pfam" id="PF00027"/>
    </source>
</evidence>
<feature type="domain" description="Cyclic nucleotide-binding" evidence="2">
    <location>
        <begin position="44"/>
        <end position="132"/>
    </location>
</feature>
<dbReference type="InterPro" id="IPR000595">
    <property type="entry name" value="cNMP-bd_dom"/>
</dbReference>
<dbReference type="InterPro" id="IPR014710">
    <property type="entry name" value="RmlC-like_jellyroll"/>
</dbReference>
<dbReference type="Proteomes" id="UP001589619">
    <property type="component" value="Unassembled WGS sequence"/>
</dbReference>
<dbReference type="Gene3D" id="2.60.120.10">
    <property type="entry name" value="Jelly Rolls"/>
    <property type="match status" value="1"/>
</dbReference>
<evidence type="ECO:0000313" key="3">
    <source>
        <dbReference type="EMBL" id="MFB9752702.1"/>
    </source>
</evidence>